<keyword evidence="4 7" id="KW-0812">Transmembrane</keyword>
<dbReference type="InterPro" id="IPR025857">
    <property type="entry name" value="MacB_PCD"/>
</dbReference>
<evidence type="ECO:0000256" key="6">
    <source>
        <dbReference type="ARBA" id="ARBA00023136"/>
    </source>
</evidence>
<evidence type="ECO:0000256" key="4">
    <source>
        <dbReference type="ARBA" id="ARBA00022692"/>
    </source>
</evidence>
<feature type="transmembrane region" description="Helical" evidence="7">
    <location>
        <begin position="263"/>
        <end position="280"/>
    </location>
</feature>
<keyword evidence="11" id="KW-1185">Reference proteome</keyword>
<feature type="transmembrane region" description="Helical" evidence="7">
    <location>
        <begin position="427"/>
        <end position="447"/>
    </location>
</feature>
<gene>
    <name evidence="10" type="ORF">ACFPCY_37545</name>
</gene>
<feature type="transmembrane region" description="Helical" evidence="7">
    <location>
        <begin position="740"/>
        <end position="758"/>
    </location>
</feature>
<dbReference type="InterPro" id="IPR003838">
    <property type="entry name" value="ABC3_permease_C"/>
</dbReference>
<dbReference type="PANTHER" id="PTHR30489">
    <property type="entry name" value="LIPOPROTEIN-RELEASING SYSTEM TRANSMEMBRANE PROTEIN LOLE"/>
    <property type="match status" value="1"/>
</dbReference>
<feature type="transmembrane region" description="Helical" evidence="7">
    <location>
        <begin position="698"/>
        <end position="720"/>
    </location>
</feature>
<comment type="subcellular location">
    <subcellularLocation>
        <location evidence="1">Cell membrane</location>
        <topology evidence="1">Multi-pass membrane protein</topology>
    </subcellularLocation>
</comment>
<keyword evidence="5 7" id="KW-1133">Transmembrane helix</keyword>
<feature type="transmembrane region" description="Helical" evidence="7">
    <location>
        <begin position="350"/>
        <end position="373"/>
    </location>
</feature>
<keyword evidence="6 7" id="KW-0472">Membrane</keyword>
<dbReference type="Pfam" id="PF12704">
    <property type="entry name" value="MacB_PCD"/>
    <property type="match status" value="1"/>
</dbReference>
<evidence type="ECO:0000259" key="9">
    <source>
        <dbReference type="Pfam" id="PF12704"/>
    </source>
</evidence>
<evidence type="ECO:0000256" key="1">
    <source>
        <dbReference type="ARBA" id="ARBA00004651"/>
    </source>
</evidence>
<feature type="domain" description="ABC3 transporter permease C-terminal" evidence="8">
    <location>
        <begin position="648"/>
        <end position="764"/>
    </location>
</feature>
<dbReference type="Pfam" id="PF02687">
    <property type="entry name" value="FtsX"/>
    <property type="match status" value="2"/>
</dbReference>
<organism evidence="10 11">
    <name type="scientific">Actinomadura gamaensis</name>
    <dbReference type="NCBI Taxonomy" id="1763541"/>
    <lineage>
        <taxon>Bacteria</taxon>
        <taxon>Bacillati</taxon>
        <taxon>Actinomycetota</taxon>
        <taxon>Actinomycetes</taxon>
        <taxon>Streptosporangiales</taxon>
        <taxon>Thermomonosporaceae</taxon>
        <taxon>Actinomadura</taxon>
    </lineage>
</organism>
<evidence type="ECO:0000313" key="10">
    <source>
        <dbReference type="EMBL" id="MFC4913052.1"/>
    </source>
</evidence>
<accession>A0ABV9U927</accession>
<reference evidence="11" key="1">
    <citation type="journal article" date="2019" name="Int. J. Syst. Evol. Microbiol.">
        <title>The Global Catalogue of Microorganisms (GCM) 10K type strain sequencing project: providing services to taxonomists for standard genome sequencing and annotation.</title>
        <authorList>
            <consortium name="The Broad Institute Genomics Platform"/>
            <consortium name="The Broad Institute Genome Sequencing Center for Infectious Disease"/>
            <person name="Wu L."/>
            <person name="Ma J."/>
        </authorList>
    </citation>
    <scope>NUCLEOTIDE SEQUENCE [LARGE SCALE GENOMIC DNA]</scope>
    <source>
        <strain evidence="11">KLKA75</strain>
    </source>
</reference>
<evidence type="ECO:0000256" key="5">
    <source>
        <dbReference type="ARBA" id="ARBA00022989"/>
    </source>
</evidence>
<comment type="similarity">
    <text evidence="2">Belongs to the ABC-4 integral membrane protein family. LolC/E subfamily.</text>
</comment>
<feature type="transmembrane region" description="Helical" evidence="7">
    <location>
        <begin position="308"/>
        <end position="330"/>
    </location>
</feature>
<feature type="transmembrane region" description="Helical" evidence="7">
    <location>
        <begin position="21"/>
        <end position="38"/>
    </location>
</feature>
<protein>
    <submittedName>
        <fullName evidence="10">FtsX-like permease family protein</fullName>
    </submittedName>
</protein>
<evidence type="ECO:0000256" key="7">
    <source>
        <dbReference type="SAM" id="Phobius"/>
    </source>
</evidence>
<name>A0ABV9U927_9ACTN</name>
<feature type="domain" description="MacB-like periplasmic core" evidence="9">
    <location>
        <begin position="431"/>
        <end position="618"/>
    </location>
</feature>
<evidence type="ECO:0000256" key="2">
    <source>
        <dbReference type="ARBA" id="ARBA00005236"/>
    </source>
</evidence>
<dbReference type="EMBL" id="JBHSIT010000014">
    <property type="protein sequence ID" value="MFC4913052.1"/>
    <property type="molecule type" value="Genomic_DNA"/>
</dbReference>
<sequence>MVSRVLAAKLRRDVWRRRWQFAAVAVVIALGVCVFVAASDAYRDLGGSFDRAYADQRLPDAVVSGPGAAALATAASALPGRPAVTVRHQAETGLRVAGHTLLGRTVGVPEAAQPDVSRLVLRSGRLPGRDEVLVEQHLADHFHVRPGQRIQVLGPAGWRSLAVAGTGLSTEYFWPARSSQEVMTTPEHFGVLFAPEATVASLGPHATEQLALYARDRGRTAALTASVRALATARGLTVVDRRDQPSFHALDEDVKSIGEFATLLPWLFLAAAVVGTYVLLSRLVAAQRAVIGTLAANGLAPGALRRHYLAYGLVAGAAGILPGLAGGYLLGDWFTTRYTAALGLPLHVTALHIDVLLAGALAALATAALAAWAPARAAVRIAPAEAMRIAPPSARGRRSLVERALPPLLRVRWRMVVRGVSRNRKRAWLTVAGVTASLSLVLVFAGLRDTVAGVIDRQYGTVQRENAQVDAAPGAASTVLSAVRSDPAVAAAEPYARQDVVLTAGTRRSDTLLFALPADTAMHRFRGTSGDVRLPDHGVLLARGLRDTLHLRVGQPVTLTLAQSGRRLTEPVAGFVDEPMSAVAYTSLGHLGASSATGVLLRLRPGADPEAAQRRVSALPGVEAYLDTGRLADSMRKAFELYNTLVGIMLAFAALMAAALLFNAMSANVAERAVELGTLRAAGMTPGMLARLVAAENLALVVLGVPFGLLTGTLLARWLMTTYQTQGYHWALDMRPSTPVYVTLGILLAALIAQAPVLRTLRRIDIARIVRERSL</sequence>
<keyword evidence="3" id="KW-1003">Cell membrane</keyword>
<dbReference type="PANTHER" id="PTHR30489:SF0">
    <property type="entry name" value="LIPOPROTEIN-RELEASING SYSTEM TRANSMEMBRANE PROTEIN LOLE"/>
    <property type="match status" value="1"/>
</dbReference>
<proteinExistence type="inferred from homology"/>
<feature type="transmembrane region" description="Helical" evidence="7">
    <location>
        <begin position="641"/>
        <end position="662"/>
    </location>
</feature>
<evidence type="ECO:0000313" key="11">
    <source>
        <dbReference type="Proteomes" id="UP001595872"/>
    </source>
</evidence>
<comment type="caution">
    <text evidence="10">The sequence shown here is derived from an EMBL/GenBank/DDBJ whole genome shotgun (WGS) entry which is preliminary data.</text>
</comment>
<evidence type="ECO:0000259" key="8">
    <source>
        <dbReference type="Pfam" id="PF02687"/>
    </source>
</evidence>
<dbReference type="InterPro" id="IPR051447">
    <property type="entry name" value="Lipoprotein-release_system"/>
</dbReference>
<dbReference type="Proteomes" id="UP001595872">
    <property type="component" value="Unassembled WGS sequence"/>
</dbReference>
<feature type="domain" description="ABC3 transporter permease C-terminal" evidence="8">
    <location>
        <begin position="264"/>
        <end position="383"/>
    </location>
</feature>
<dbReference type="RefSeq" id="WP_378263579.1">
    <property type="nucleotide sequence ID" value="NZ_JBHSIT010000014.1"/>
</dbReference>
<evidence type="ECO:0000256" key="3">
    <source>
        <dbReference type="ARBA" id="ARBA00022475"/>
    </source>
</evidence>